<evidence type="ECO:0000256" key="4">
    <source>
        <dbReference type="ARBA" id="ARBA00022801"/>
    </source>
</evidence>
<dbReference type="InterPro" id="IPR016192">
    <property type="entry name" value="APOBEC/CMP_deaminase_Zn-bd"/>
</dbReference>
<dbReference type="CDD" id="cd01286">
    <property type="entry name" value="deoxycytidylate_deaminase"/>
    <property type="match status" value="1"/>
</dbReference>
<keyword evidence="3" id="KW-0479">Metal-binding</keyword>
<dbReference type="PANTHER" id="PTHR11086">
    <property type="entry name" value="DEOXYCYTIDYLATE DEAMINASE-RELATED"/>
    <property type="match status" value="1"/>
</dbReference>
<dbReference type="Gene3D" id="3.40.140.10">
    <property type="entry name" value="Cytidine Deaminase, domain 2"/>
    <property type="match status" value="1"/>
</dbReference>
<reference evidence="8" key="1">
    <citation type="journal article" date="2019" name="Int. J. Syst. Evol. Microbiol.">
        <title>The Global Catalogue of Microorganisms (GCM) 10K type strain sequencing project: providing services to taxonomists for standard genome sequencing and annotation.</title>
        <authorList>
            <consortium name="The Broad Institute Genomics Platform"/>
            <consortium name="The Broad Institute Genome Sequencing Center for Infectious Disease"/>
            <person name="Wu L."/>
            <person name="Ma J."/>
        </authorList>
    </citation>
    <scope>NUCLEOTIDE SEQUENCE [LARGE SCALE GENOMIC DNA]</scope>
    <source>
        <strain evidence="8">CCM 8980</strain>
    </source>
</reference>
<dbReference type="PROSITE" id="PS00903">
    <property type="entry name" value="CYT_DCMP_DEAMINASES_1"/>
    <property type="match status" value="1"/>
</dbReference>
<evidence type="ECO:0000256" key="1">
    <source>
        <dbReference type="ARBA" id="ARBA00001947"/>
    </source>
</evidence>
<keyword evidence="5" id="KW-0862">Zinc</keyword>
<comment type="caution">
    <text evidence="7">The sequence shown here is derived from an EMBL/GenBank/DDBJ whole genome shotgun (WGS) entry which is preliminary data.</text>
</comment>
<evidence type="ECO:0000256" key="3">
    <source>
        <dbReference type="ARBA" id="ARBA00022723"/>
    </source>
</evidence>
<sequence length="155" mass="16894">MSDEIVPSARHAARESWAQYFMKLATTVAARSTCERATVGAVLVQDHRIIATGYNGSISGDPHCDEAGHLMRDGHCIRTLHAEMNAILQCALNGVSTRGASVYVTYYPCLNCTKALIQSGVKAIYYAHDYHNDPYAVALLNSHAIKVVKVAMPED</sequence>
<evidence type="ECO:0000313" key="7">
    <source>
        <dbReference type="EMBL" id="MFD1428728.1"/>
    </source>
</evidence>
<dbReference type="InterPro" id="IPR035105">
    <property type="entry name" value="Deoxycytidylate_deaminase_dom"/>
</dbReference>
<dbReference type="SUPFAM" id="SSF53927">
    <property type="entry name" value="Cytidine deaminase-like"/>
    <property type="match status" value="1"/>
</dbReference>
<dbReference type="InterPro" id="IPR002125">
    <property type="entry name" value="CMP_dCMP_dom"/>
</dbReference>
<dbReference type="InterPro" id="IPR015517">
    <property type="entry name" value="dCMP_deaminase-rel"/>
</dbReference>
<dbReference type="InterPro" id="IPR016193">
    <property type="entry name" value="Cytidine_deaminase-like"/>
</dbReference>
<dbReference type="PANTHER" id="PTHR11086:SF18">
    <property type="entry name" value="DEOXYCYTIDYLATE DEAMINASE"/>
    <property type="match status" value="1"/>
</dbReference>
<evidence type="ECO:0000256" key="2">
    <source>
        <dbReference type="ARBA" id="ARBA00006576"/>
    </source>
</evidence>
<feature type="domain" description="CMP/dCMP-type deaminase" evidence="6">
    <location>
        <begin position="16"/>
        <end position="148"/>
    </location>
</feature>
<comment type="similarity">
    <text evidence="2">Belongs to the cytidine and deoxycytidylate deaminase family.</text>
</comment>
<evidence type="ECO:0000259" key="6">
    <source>
        <dbReference type="PROSITE" id="PS51747"/>
    </source>
</evidence>
<gene>
    <name evidence="7" type="ORF">ACFQ4P_00515</name>
</gene>
<dbReference type="EMBL" id="JBHTOC010000001">
    <property type="protein sequence ID" value="MFD1428728.1"/>
    <property type="molecule type" value="Genomic_DNA"/>
</dbReference>
<dbReference type="Pfam" id="PF00383">
    <property type="entry name" value="dCMP_cyt_deam_1"/>
    <property type="match status" value="1"/>
</dbReference>
<dbReference type="PIRSF" id="PIRSF006019">
    <property type="entry name" value="dCMP_deaminase"/>
    <property type="match status" value="1"/>
</dbReference>
<accession>A0ABW4CDV7</accession>
<proteinExistence type="inferred from homology"/>
<dbReference type="InterPro" id="IPR016473">
    <property type="entry name" value="dCMP_deaminase"/>
</dbReference>
<dbReference type="PROSITE" id="PS51747">
    <property type="entry name" value="CYT_DCMP_DEAMINASES_2"/>
    <property type="match status" value="1"/>
</dbReference>
<evidence type="ECO:0000256" key="5">
    <source>
        <dbReference type="ARBA" id="ARBA00022833"/>
    </source>
</evidence>
<evidence type="ECO:0000313" key="8">
    <source>
        <dbReference type="Proteomes" id="UP001597196"/>
    </source>
</evidence>
<keyword evidence="4" id="KW-0378">Hydrolase</keyword>
<protein>
    <submittedName>
        <fullName evidence="7">Deoxycytidylate deaminase</fullName>
    </submittedName>
</protein>
<comment type="cofactor">
    <cofactor evidence="1">
        <name>Zn(2+)</name>
        <dbReference type="ChEBI" id="CHEBI:29105"/>
    </cofactor>
</comment>
<organism evidence="7 8">
    <name type="scientific">Lacticaseibacillus mingshuiensis</name>
    <dbReference type="NCBI Taxonomy" id="2799574"/>
    <lineage>
        <taxon>Bacteria</taxon>
        <taxon>Bacillati</taxon>
        <taxon>Bacillota</taxon>
        <taxon>Bacilli</taxon>
        <taxon>Lactobacillales</taxon>
        <taxon>Lactobacillaceae</taxon>
        <taxon>Lacticaseibacillus</taxon>
    </lineage>
</organism>
<name>A0ABW4CDV7_9LACO</name>
<dbReference type="RefSeq" id="WP_203625701.1">
    <property type="nucleotide sequence ID" value="NZ_BOLQ01000001.1"/>
</dbReference>
<dbReference type="Proteomes" id="UP001597196">
    <property type="component" value="Unassembled WGS sequence"/>
</dbReference>
<keyword evidence="8" id="KW-1185">Reference proteome</keyword>